<evidence type="ECO:0000259" key="1">
    <source>
        <dbReference type="Pfam" id="PF14393"/>
    </source>
</evidence>
<dbReference type="Pfam" id="PF14393">
    <property type="entry name" value="DUF4422"/>
    <property type="match status" value="1"/>
</dbReference>
<gene>
    <name evidence="2" type="ORF">NOCA1130139</name>
</gene>
<organism evidence="2">
    <name type="scientific">metagenome</name>
    <dbReference type="NCBI Taxonomy" id="256318"/>
    <lineage>
        <taxon>unclassified sequences</taxon>
        <taxon>metagenomes</taxon>
    </lineage>
</organism>
<evidence type="ECO:0000313" key="2">
    <source>
        <dbReference type="EMBL" id="CUR57643.1"/>
    </source>
</evidence>
<protein>
    <submittedName>
        <fullName evidence="2">Putative capsular biosynthesis protein</fullName>
    </submittedName>
</protein>
<proteinExistence type="predicted"/>
<dbReference type="InterPro" id="IPR025536">
    <property type="entry name" value="DUF4422"/>
</dbReference>
<dbReference type="AlphaFoldDB" id="A0A2P2C6L8"/>
<name>A0A2P2C6L8_9ZZZZ</name>
<sequence>MEISILVATHKRAEMPKDDAYLPIHVGHALSDGGLGIQADDDGPNISSLNRTYCELTAVYWAWQNLDADIYGLTHYRRYFAGSAPGPLGRRIMSAPEAQDLMARYDLVVARRRRYIVETVESHYRNAHHGSDLDLLVEAVEHLAPDYVPALDTVLRGRSLSLYNMFVMRRETFDAYSTWLFPILERVAHTIDQEDRTVFQQRSIGYLAERLLNVWVAAHPELRVRHHRVVHVEGEARIKKMVQMLRRKYGSNPVEKRQS</sequence>
<accession>A0A2P2C6L8</accession>
<dbReference type="EMBL" id="CZKB01000005">
    <property type="protein sequence ID" value="CUR57643.1"/>
    <property type="molecule type" value="Genomic_DNA"/>
</dbReference>
<reference evidence="2" key="1">
    <citation type="submission" date="2015-08" db="EMBL/GenBank/DDBJ databases">
        <authorList>
            <person name="Babu N.S."/>
            <person name="Beckwith C.J."/>
            <person name="Beseler K.G."/>
            <person name="Brison A."/>
            <person name="Carone J.V."/>
            <person name="Caskin T.P."/>
            <person name="Diamond M."/>
            <person name="Durham M.E."/>
            <person name="Foxe J.M."/>
            <person name="Go M."/>
            <person name="Henderson B.A."/>
            <person name="Jones I.B."/>
            <person name="McGettigan J.A."/>
            <person name="Micheletti S.J."/>
            <person name="Nasrallah M.E."/>
            <person name="Ortiz D."/>
            <person name="Piller C.R."/>
            <person name="Privatt S.R."/>
            <person name="Schneider S.L."/>
            <person name="Sharp S."/>
            <person name="Smith T.C."/>
            <person name="Stanton J.D."/>
            <person name="Ullery H.E."/>
            <person name="Wilson R.J."/>
            <person name="Serrano M.G."/>
            <person name="Buck G."/>
            <person name="Lee V."/>
            <person name="Wang Y."/>
            <person name="Carvalho R."/>
            <person name="Voegtly L."/>
            <person name="Shi R."/>
            <person name="Duckworth R."/>
            <person name="Johnson A."/>
            <person name="Loviza R."/>
            <person name="Walstead R."/>
            <person name="Shah Z."/>
            <person name="Kiflezghi M."/>
            <person name="Wade K."/>
            <person name="Ball S.L."/>
            <person name="Bradley K.W."/>
            <person name="Asai D.J."/>
            <person name="Bowman C.A."/>
            <person name="Russell D.A."/>
            <person name="Pope W.H."/>
            <person name="Jacobs-Sera D."/>
            <person name="Hendrix R.W."/>
            <person name="Hatfull G.F."/>
        </authorList>
    </citation>
    <scope>NUCLEOTIDE SEQUENCE</scope>
</reference>
<feature type="domain" description="DUF4422" evidence="1">
    <location>
        <begin position="5"/>
        <end position="218"/>
    </location>
</feature>